<evidence type="ECO:0000256" key="3">
    <source>
        <dbReference type="ARBA" id="ARBA00022679"/>
    </source>
</evidence>
<evidence type="ECO:0000256" key="7">
    <source>
        <dbReference type="ARBA" id="ARBA00047899"/>
    </source>
</evidence>
<dbReference type="RefSeq" id="WP_194027518.1">
    <property type="nucleotide sequence ID" value="NZ_JADEWZ010000001.1"/>
</dbReference>
<keyword evidence="6" id="KW-0067">ATP-binding</keyword>
<dbReference type="Gene3D" id="1.10.510.10">
    <property type="entry name" value="Transferase(Phosphotransferase) domain 1"/>
    <property type="match status" value="1"/>
</dbReference>
<feature type="domain" description="Protein kinase" evidence="10">
    <location>
        <begin position="19"/>
        <end position="284"/>
    </location>
</feature>
<protein>
    <recommendedName>
        <fullName evidence="1">non-specific serine/threonine protein kinase</fullName>
        <ecNumber evidence="1">2.7.11.1</ecNumber>
    </recommendedName>
</protein>
<evidence type="ECO:0000259" key="10">
    <source>
        <dbReference type="PROSITE" id="PS50011"/>
    </source>
</evidence>
<keyword evidence="5 11" id="KW-0418">Kinase</keyword>
<reference evidence="11" key="1">
    <citation type="submission" date="2020-10" db="EMBL/GenBank/DDBJ databases">
        <authorList>
            <person name="Castelo-Branco R."/>
            <person name="Eusebio N."/>
            <person name="Adriana R."/>
            <person name="Vieira A."/>
            <person name="Brugerolle De Fraissinette N."/>
            <person name="Rezende De Castro R."/>
            <person name="Schneider M.P."/>
            <person name="Vasconcelos V."/>
            <person name="Leao P.N."/>
        </authorList>
    </citation>
    <scope>NUCLEOTIDE SEQUENCE</scope>
    <source>
        <strain evidence="11">LEGE 07157</strain>
    </source>
</reference>
<dbReference type="Pfam" id="PF00069">
    <property type="entry name" value="Pkinase"/>
    <property type="match status" value="1"/>
</dbReference>
<evidence type="ECO:0000256" key="8">
    <source>
        <dbReference type="ARBA" id="ARBA00048679"/>
    </source>
</evidence>
<keyword evidence="12" id="KW-1185">Reference proteome</keyword>
<evidence type="ECO:0000256" key="1">
    <source>
        <dbReference type="ARBA" id="ARBA00012513"/>
    </source>
</evidence>
<comment type="catalytic activity">
    <reaction evidence="7">
        <text>L-threonyl-[protein] + ATP = O-phospho-L-threonyl-[protein] + ADP + H(+)</text>
        <dbReference type="Rhea" id="RHEA:46608"/>
        <dbReference type="Rhea" id="RHEA-COMP:11060"/>
        <dbReference type="Rhea" id="RHEA-COMP:11605"/>
        <dbReference type="ChEBI" id="CHEBI:15378"/>
        <dbReference type="ChEBI" id="CHEBI:30013"/>
        <dbReference type="ChEBI" id="CHEBI:30616"/>
        <dbReference type="ChEBI" id="CHEBI:61977"/>
        <dbReference type="ChEBI" id="CHEBI:456216"/>
        <dbReference type="EC" id="2.7.11.1"/>
    </reaction>
</comment>
<keyword evidence="3" id="KW-0808">Transferase</keyword>
<keyword evidence="4" id="KW-0547">Nucleotide-binding</keyword>
<sequence>MLKVGSNAAAPERLLNKRYHVIAVLSSVGLGKTYTAVDTYRPGQPKCVIKCLTPVSRDRDCLQVVRHLFDREAQILAALEDCDRVPQLFDRVEIDRTFYLIQEFIEGQSLNEIFHLSRPWNEPQTVAFLQDILGILAFAHPKGIIHSDLRPDKLILRQKDAKWVLTGFNVLNQERSQWANLPNQISASIALGTLGYMPVEQLRGKPLPSSDIYSLGMMGIQALTGLNPVELEEDPRTGEVLWQHQANVSDELAAILSKMVCYHIRDRYSDVQEVLEALQALPIVDSEPIDRLPQEAPVSSLAVVPPPPEPQAGWYLSSLRAASLVTFISAIAGASGFFFLRSPELLSQIEQWFDFGRDPLAQAKGKYQDGELEAAIALARSIAPESPVYSDAQSAIAQWQKDWKNAQTTVEAATQAFQKGQWQTVLQKAEQIPDIKYWQEKVATLVERATINLDRQAQQTLEEAYSQARDKNFTRALDTLKEIPPKTATHAKAKEKIAEYRTKQSIRANYFLQQAYNRAVERDFTEALDFLAKIPPQTPAYATAQGKVAEYKRKQNIKANHLLQRAYNRAIVRDFNGALRHLQQIPENTIAYAKAQEKIAEYSSVQGRSITPQPQPFKSDPFIRSQKSQQPEAIPTSTLPLPPNLNPGNQLYEINTP</sequence>
<dbReference type="CDD" id="cd14014">
    <property type="entry name" value="STKc_PknB_like"/>
    <property type="match status" value="1"/>
</dbReference>
<evidence type="ECO:0000256" key="5">
    <source>
        <dbReference type="ARBA" id="ARBA00022777"/>
    </source>
</evidence>
<dbReference type="SMART" id="SM00220">
    <property type="entry name" value="S_TKc"/>
    <property type="match status" value="1"/>
</dbReference>
<dbReference type="SUPFAM" id="SSF56112">
    <property type="entry name" value="Protein kinase-like (PK-like)"/>
    <property type="match status" value="1"/>
</dbReference>
<feature type="region of interest" description="Disordered" evidence="9">
    <location>
        <begin position="605"/>
        <end position="657"/>
    </location>
</feature>
<feature type="compositionally biased region" description="Polar residues" evidence="9">
    <location>
        <begin position="625"/>
        <end position="638"/>
    </location>
</feature>
<evidence type="ECO:0000256" key="4">
    <source>
        <dbReference type="ARBA" id="ARBA00022741"/>
    </source>
</evidence>
<evidence type="ECO:0000256" key="6">
    <source>
        <dbReference type="ARBA" id="ARBA00022840"/>
    </source>
</evidence>
<gene>
    <name evidence="11" type="ORF">IQ249_00890</name>
</gene>
<dbReference type="GO" id="GO:0004674">
    <property type="term" value="F:protein serine/threonine kinase activity"/>
    <property type="evidence" value="ECO:0007669"/>
    <property type="project" value="UniProtKB-KW"/>
</dbReference>
<evidence type="ECO:0000313" key="11">
    <source>
        <dbReference type="EMBL" id="MBE9114441.1"/>
    </source>
</evidence>
<evidence type="ECO:0000313" key="12">
    <source>
        <dbReference type="Proteomes" id="UP000654482"/>
    </source>
</evidence>
<evidence type="ECO:0000256" key="9">
    <source>
        <dbReference type="SAM" id="MobiDB-lite"/>
    </source>
</evidence>
<dbReference type="InterPro" id="IPR000719">
    <property type="entry name" value="Prot_kinase_dom"/>
</dbReference>
<evidence type="ECO:0000256" key="2">
    <source>
        <dbReference type="ARBA" id="ARBA00022527"/>
    </source>
</evidence>
<dbReference type="EC" id="2.7.11.1" evidence="1"/>
<dbReference type="PROSITE" id="PS50011">
    <property type="entry name" value="PROTEIN_KINASE_DOM"/>
    <property type="match status" value="1"/>
</dbReference>
<proteinExistence type="predicted"/>
<name>A0A8J7DTX4_9CYAN</name>
<comment type="catalytic activity">
    <reaction evidence="8">
        <text>L-seryl-[protein] + ATP = O-phospho-L-seryl-[protein] + ADP + H(+)</text>
        <dbReference type="Rhea" id="RHEA:17989"/>
        <dbReference type="Rhea" id="RHEA-COMP:9863"/>
        <dbReference type="Rhea" id="RHEA-COMP:11604"/>
        <dbReference type="ChEBI" id="CHEBI:15378"/>
        <dbReference type="ChEBI" id="CHEBI:29999"/>
        <dbReference type="ChEBI" id="CHEBI:30616"/>
        <dbReference type="ChEBI" id="CHEBI:83421"/>
        <dbReference type="ChEBI" id="CHEBI:456216"/>
        <dbReference type="EC" id="2.7.11.1"/>
    </reaction>
</comment>
<dbReference type="AlphaFoldDB" id="A0A8J7DTX4"/>
<keyword evidence="2 11" id="KW-0723">Serine/threonine-protein kinase</keyword>
<dbReference type="InterPro" id="IPR011009">
    <property type="entry name" value="Kinase-like_dom_sf"/>
</dbReference>
<comment type="caution">
    <text evidence="11">The sequence shown here is derived from an EMBL/GenBank/DDBJ whole genome shotgun (WGS) entry which is preliminary data.</text>
</comment>
<dbReference type="PANTHER" id="PTHR24363:SF0">
    <property type="entry name" value="SERINE_THREONINE KINASE LIKE DOMAIN CONTAINING 1"/>
    <property type="match status" value="1"/>
</dbReference>
<dbReference type="Proteomes" id="UP000654482">
    <property type="component" value="Unassembled WGS sequence"/>
</dbReference>
<dbReference type="GO" id="GO:0005524">
    <property type="term" value="F:ATP binding"/>
    <property type="evidence" value="ECO:0007669"/>
    <property type="project" value="UniProtKB-KW"/>
</dbReference>
<dbReference type="Gene3D" id="3.30.200.20">
    <property type="entry name" value="Phosphorylase Kinase, domain 1"/>
    <property type="match status" value="1"/>
</dbReference>
<accession>A0A8J7DTX4</accession>
<dbReference type="PANTHER" id="PTHR24363">
    <property type="entry name" value="SERINE/THREONINE PROTEIN KINASE"/>
    <property type="match status" value="1"/>
</dbReference>
<dbReference type="EMBL" id="JADEWZ010000001">
    <property type="protein sequence ID" value="MBE9114441.1"/>
    <property type="molecule type" value="Genomic_DNA"/>
</dbReference>
<organism evidence="11 12">
    <name type="scientific">Lusitaniella coriacea LEGE 07157</name>
    <dbReference type="NCBI Taxonomy" id="945747"/>
    <lineage>
        <taxon>Bacteria</taxon>
        <taxon>Bacillati</taxon>
        <taxon>Cyanobacteriota</taxon>
        <taxon>Cyanophyceae</taxon>
        <taxon>Spirulinales</taxon>
        <taxon>Lusitaniellaceae</taxon>
        <taxon>Lusitaniella</taxon>
    </lineage>
</organism>